<dbReference type="Proteomes" id="UP001552299">
    <property type="component" value="Unassembled WGS sequence"/>
</dbReference>
<sequence length="179" mass="19193">MANHGLEGPSHNNFPMVSFGGKIVDTVAWHCASVARDSYYRFPAFTYRVLFPVIQFKSSAYSILCISVPSAFVQHCGTSLECCDAQTYDSDSSNDVAAPILEQCGTPLSIISPSILSSTRVFGYTVSSGARVHNIRALDKKNSGAKHPPKQSAITDAKGAATEIHALSKYSANVGQYPV</sequence>
<organism evidence="1 2">
    <name type="scientific">Dendrobium thyrsiflorum</name>
    <name type="common">Pinecone-like raceme dendrobium</name>
    <name type="synonym">Orchid</name>
    <dbReference type="NCBI Taxonomy" id="117978"/>
    <lineage>
        <taxon>Eukaryota</taxon>
        <taxon>Viridiplantae</taxon>
        <taxon>Streptophyta</taxon>
        <taxon>Embryophyta</taxon>
        <taxon>Tracheophyta</taxon>
        <taxon>Spermatophyta</taxon>
        <taxon>Magnoliopsida</taxon>
        <taxon>Liliopsida</taxon>
        <taxon>Asparagales</taxon>
        <taxon>Orchidaceae</taxon>
        <taxon>Epidendroideae</taxon>
        <taxon>Malaxideae</taxon>
        <taxon>Dendrobiinae</taxon>
        <taxon>Dendrobium</taxon>
    </lineage>
</organism>
<evidence type="ECO:0000313" key="1">
    <source>
        <dbReference type="EMBL" id="KAL0925867.1"/>
    </source>
</evidence>
<gene>
    <name evidence="1" type="ORF">M5K25_004241</name>
</gene>
<keyword evidence="2" id="KW-1185">Reference proteome</keyword>
<reference evidence="1 2" key="1">
    <citation type="journal article" date="2024" name="Plant Biotechnol. J.">
        <title>Dendrobium thyrsiflorum genome and its molecular insights into genes involved in important horticultural traits.</title>
        <authorList>
            <person name="Chen B."/>
            <person name="Wang J.Y."/>
            <person name="Zheng P.J."/>
            <person name="Li K.L."/>
            <person name="Liang Y.M."/>
            <person name="Chen X.F."/>
            <person name="Zhang C."/>
            <person name="Zhao X."/>
            <person name="He X."/>
            <person name="Zhang G.Q."/>
            <person name="Liu Z.J."/>
            <person name="Xu Q."/>
        </authorList>
    </citation>
    <scope>NUCLEOTIDE SEQUENCE [LARGE SCALE GENOMIC DNA]</scope>
    <source>
        <strain evidence="1">GZMU011</strain>
    </source>
</reference>
<accession>A0ABD0VTP7</accession>
<proteinExistence type="predicted"/>
<dbReference type="AlphaFoldDB" id="A0ABD0VTP7"/>
<name>A0ABD0VTP7_DENTH</name>
<comment type="caution">
    <text evidence="1">The sequence shown here is derived from an EMBL/GenBank/DDBJ whole genome shotgun (WGS) entry which is preliminary data.</text>
</comment>
<evidence type="ECO:0000313" key="2">
    <source>
        <dbReference type="Proteomes" id="UP001552299"/>
    </source>
</evidence>
<protein>
    <submittedName>
        <fullName evidence="1">Uncharacterized protein</fullName>
    </submittedName>
</protein>
<dbReference type="EMBL" id="JANQDX010000004">
    <property type="protein sequence ID" value="KAL0925867.1"/>
    <property type="molecule type" value="Genomic_DNA"/>
</dbReference>